<organism evidence="1 2">
    <name type="scientific">Limnohabitans parvus II-B4</name>
    <dbReference type="NCBI Taxonomy" id="1293052"/>
    <lineage>
        <taxon>Bacteria</taxon>
        <taxon>Pseudomonadati</taxon>
        <taxon>Pseudomonadota</taxon>
        <taxon>Betaproteobacteria</taxon>
        <taxon>Burkholderiales</taxon>
        <taxon>Comamonadaceae</taxon>
        <taxon>Limnohabitans</taxon>
    </lineage>
</organism>
<accession>A0A315ECR6</accession>
<evidence type="ECO:0008006" key="3">
    <source>
        <dbReference type="Google" id="ProtNLM"/>
    </source>
</evidence>
<reference evidence="1 2" key="1">
    <citation type="submission" date="2017-04" db="EMBL/GenBank/DDBJ databases">
        <title>Unexpected and diverse lifestyles within the genus Limnohabitans.</title>
        <authorList>
            <person name="Kasalicky V."/>
            <person name="Mehrshad M."/>
            <person name="Andrei S.-A."/>
            <person name="Salcher M."/>
            <person name="Kratochvilova H."/>
            <person name="Simek K."/>
            <person name="Ghai R."/>
        </authorList>
    </citation>
    <scope>NUCLEOTIDE SEQUENCE [LARGE SCALE GENOMIC DNA]</scope>
    <source>
        <strain evidence="1 2">II-B4</strain>
    </source>
</reference>
<dbReference type="EMBL" id="NESN01000001">
    <property type="protein sequence ID" value="PUE55776.1"/>
    <property type="molecule type" value="Genomic_DNA"/>
</dbReference>
<evidence type="ECO:0000313" key="1">
    <source>
        <dbReference type="EMBL" id="PUE55776.1"/>
    </source>
</evidence>
<protein>
    <recommendedName>
        <fullName evidence="3">RloB domain-containing protein</fullName>
    </recommendedName>
</protein>
<comment type="caution">
    <text evidence="1">The sequence shown here is derived from an EMBL/GenBank/DDBJ whole genome shotgun (WGS) entry which is preliminary data.</text>
</comment>
<dbReference type="RefSeq" id="WP_108311766.1">
    <property type="nucleotide sequence ID" value="NZ_NESN01000001.1"/>
</dbReference>
<name>A0A315ECR6_9BURK</name>
<dbReference type="Proteomes" id="UP000250790">
    <property type="component" value="Unassembled WGS sequence"/>
</dbReference>
<dbReference type="Pfam" id="PF13707">
    <property type="entry name" value="RloB"/>
    <property type="match status" value="1"/>
</dbReference>
<dbReference type="InterPro" id="IPR025591">
    <property type="entry name" value="RloB"/>
</dbReference>
<dbReference type="AlphaFoldDB" id="A0A315ECR6"/>
<sequence>MARDNSPKERQKKQLERKLDRRASYDRILIVSEGSKTEPNYFREIRAAYRLHTANVEVRPSELGTAPIQVVQYAQSLFEGGDRHRNIQRRAFEKVYAVFDRDDHESYHDALALAASLDGNLKNDAKQLIRFQAIASVPSFELWLLLHFEDIQAPLHRDEVMRRLKTHIQGYDKGAGNAFAITGAHLAIATHRAEQLARRFSAHTDPEPFTAIVELVKLLTMLRG</sequence>
<dbReference type="OrthoDB" id="9796523at2"/>
<gene>
    <name evidence="1" type="ORF">B9Z37_04355</name>
</gene>
<evidence type="ECO:0000313" key="2">
    <source>
        <dbReference type="Proteomes" id="UP000250790"/>
    </source>
</evidence>
<keyword evidence="2" id="KW-1185">Reference proteome</keyword>
<proteinExistence type="predicted"/>